<feature type="transmembrane region" description="Helical" evidence="9">
    <location>
        <begin position="407"/>
        <end position="426"/>
    </location>
</feature>
<comment type="subcellular location">
    <subcellularLocation>
        <location evidence="1">Membrane</location>
        <topology evidence="1">Single-pass type IV membrane protein</topology>
    </subcellularLocation>
</comment>
<keyword evidence="6" id="KW-0175">Coiled coil</keyword>
<organism evidence="11 12">
    <name type="scientific">Anaeromyces robustus</name>
    <dbReference type="NCBI Taxonomy" id="1754192"/>
    <lineage>
        <taxon>Eukaryota</taxon>
        <taxon>Fungi</taxon>
        <taxon>Fungi incertae sedis</taxon>
        <taxon>Chytridiomycota</taxon>
        <taxon>Chytridiomycota incertae sedis</taxon>
        <taxon>Neocallimastigomycetes</taxon>
        <taxon>Neocallimastigales</taxon>
        <taxon>Neocallimastigaceae</taxon>
        <taxon>Anaeromyces</taxon>
    </lineage>
</organism>
<evidence type="ECO:0000256" key="5">
    <source>
        <dbReference type="ARBA" id="ARBA00022989"/>
    </source>
</evidence>
<dbReference type="EMBL" id="MCFG01000011">
    <property type="protein sequence ID" value="ORX87257.1"/>
    <property type="molecule type" value="Genomic_DNA"/>
</dbReference>
<dbReference type="InterPro" id="IPR000727">
    <property type="entry name" value="T_SNARE_dom"/>
</dbReference>
<reference evidence="11 12" key="1">
    <citation type="submission" date="2016-08" db="EMBL/GenBank/DDBJ databases">
        <title>A Parts List for Fungal Cellulosomes Revealed by Comparative Genomics.</title>
        <authorList>
            <consortium name="DOE Joint Genome Institute"/>
            <person name="Haitjema C.H."/>
            <person name="Gilmore S.P."/>
            <person name="Henske J.K."/>
            <person name="Solomon K.V."/>
            <person name="De Groot R."/>
            <person name="Kuo A."/>
            <person name="Mondo S.J."/>
            <person name="Salamov A.A."/>
            <person name="Labutti K."/>
            <person name="Zhao Z."/>
            <person name="Chiniquy J."/>
            <person name="Barry K."/>
            <person name="Brewer H.M."/>
            <person name="Purvine S.O."/>
            <person name="Wright A.T."/>
            <person name="Boxma B."/>
            <person name="Van Alen T."/>
            <person name="Hackstein J.H."/>
            <person name="Baker S.E."/>
            <person name="Grigoriev I.V."/>
            <person name="O'Malley M.A."/>
        </authorList>
    </citation>
    <scope>NUCLEOTIDE SEQUENCE [LARGE SCALE GENOMIC DNA]</scope>
    <source>
        <strain evidence="11 12">S4</strain>
    </source>
</reference>
<dbReference type="InterPro" id="IPR010989">
    <property type="entry name" value="SNARE"/>
</dbReference>
<dbReference type="GO" id="GO:0006888">
    <property type="term" value="P:endoplasmic reticulum to Golgi vesicle-mediated transport"/>
    <property type="evidence" value="ECO:0007669"/>
    <property type="project" value="TreeGrafter"/>
</dbReference>
<dbReference type="GO" id="GO:0000139">
    <property type="term" value="C:Golgi membrane"/>
    <property type="evidence" value="ECO:0007669"/>
    <property type="project" value="TreeGrafter"/>
</dbReference>
<dbReference type="GO" id="GO:0048278">
    <property type="term" value="P:vesicle docking"/>
    <property type="evidence" value="ECO:0007669"/>
    <property type="project" value="TreeGrafter"/>
</dbReference>
<keyword evidence="3" id="KW-0813">Transport</keyword>
<dbReference type="InterPro" id="IPR045242">
    <property type="entry name" value="Syntaxin"/>
</dbReference>
<dbReference type="STRING" id="1754192.A0A1Y1XNB8"/>
<evidence type="ECO:0000256" key="8">
    <source>
        <dbReference type="SAM" id="MobiDB-lite"/>
    </source>
</evidence>
<sequence length="427" mass="47929">MASDRTKEFQATVESILNRKTVIEQQHLLQNQTSPRTQRSEFANAASTIGKEINNTVTKLQRLTQLAKRRTMFDDNPTEINDLIQVVKQDINRINQRIDYLQMSSRNKNKNSRKNDEDNAQALEHSKNVIVSLQSKLANTSNDFKNVLEIRTQNMREQKSRRDQYGVSNLSTFTSPDLDLLKNNPLPLYQTAMAAMNYPVSPTPSSLSSPLVSSSNIPNTNITSTTPNNSNITNNIVNPNSSNNNNNNNSNINNTNLNTNLDFNSGLNRLSTPSYASAYNGNIPMYQPLDNNNTTPNQKDSFVSISMDEGSLNDSLGLGSIIGGEQQQLLANPVHTEYLESRSQAIDSIESTIAELGQIYQHFAQILAGQRETVQRIDDNIADVEMNVEGAQTQLMKYYNNISNNRWLIIKALGIVLIFFLIFVMFL</sequence>
<dbReference type="PANTHER" id="PTHR19957">
    <property type="entry name" value="SYNTAXIN"/>
    <property type="match status" value="1"/>
</dbReference>
<gene>
    <name evidence="11" type="ORF">BCR32DRAFT_324591</name>
</gene>
<evidence type="ECO:0000256" key="6">
    <source>
        <dbReference type="ARBA" id="ARBA00023054"/>
    </source>
</evidence>
<protein>
    <submittedName>
        <fullName evidence="11">t-SNARE</fullName>
    </submittedName>
</protein>
<dbReference type="Gene3D" id="1.20.58.70">
    <property type="match status" value="1"/>
</dbReference>
<dbReference type="SMART" id="SM00397">
    <property type="entry name" value="t_SNARE"/>
    <property type="match status" value="1"/>
</dbReference>
<dbReference type="PANTHER" id="PTHR19957:SF3">
    <property type="entry name" value="SYNTAXIN-5"/>
    <property type="match status" value="1"/>
</dbReference>
<dbReference type="SUPFAM" id="SSF47661">
    <property type="entry name" value="t-snare proteins"/>
    <property type="match status" value="1"/>
</dbReference>
<dbReference type="GO" id="GO:0006886">
    <property type="term" value="P:intracellular protein transport"/>
    <property type="evidence" value="ECO:0007669"/>
    <property type="project" value="TreeGrafter"/>
</dbReference>
<proteinExistence type="inferred from homology"/>
<keyword evidence="12" id="KW-1185">Reference proteome</keyword>
<dbReference type="Proteomes" id="UP000193944">
    <property type="component" value="Unassembled WGS sequence"/>
</dbReference>
<dbReference type="GO" id="GO:0000149">
    <property type="term" value="F:SNARE binding"/>
    <property type="evidence" value="ECO:0007669"/>
    <property type="project" value="TreeGrafter"/>
</dbReference>
<evidence type="ECO:0000313" key="11">
    <source>
        <dbReference type="EMBL" id="ORX87257.1"/>
    </source>
</evidence>
<evidence type="ECO:0000259" key="10">
    <source>
        <dbReference type="PROSITE" id="PS50192"/>
    </source>
</evidence>
<evidence type="ECO:0000256" key="7">
    <source>
        <dbReference type="ARBA" id="ARBA00023136"/>
    </source>
</evidence>
<dbReference type="Gene3D" id="1.20.5.110">
    <property type="match status" value="1"/>
</dbReference>
<dbReference type="PROSITE" id="PS50192">
    <property type="entry name" value="T_SNARE"/>
    <property type="match status" value="1"/>
</dbReference>
<evidence type="ECO:0000256" key="1">
    <source>
        <dbReference type="ARBA" id="ARBA00004211"/>
    </source>
</evidence>
<dbReference type="GO" id="GO:0006906">
    <property type="term" value="P:vesicle fusion"/>
    <property type="evidence" value="ECO:0007669"/>
    <property type="project" value="TreeGrafter"/>
</dbReference>
<keyword evidence="7 9" id="KW-0472">Membrane</keyword>
<evidence type="ECO:0000313" key="12">
    <source>
        <dbReference type="Proteomes" id="UP000193944"/>
    </source>
</evidence>
<keyword evidence="4 9" id="KW-0812">Transmembrane</keyword>
<accession>A0A1Y1XNB8</accession>
<feature type="region of interest" description="Disordered" evidence="8">
    <location>
        <begin position="221"/>
        <end position="257"/>
    </location>
</feature>
<dbReference type="OrthoDB" id="421009at2759"/>
<dbReference type="Pfam" id="PF05739">
    <property type="entry name" value="SNARE"/>
    <property type="match status" value="1"/>
</dbReference>
<comment type="similarity">
    <text evidence="2">Belongs to the syntaxin family.</text>
</comment>
<feature type="domain" description="T-SNARE coiled-coil homology" evidence="10">
    <location>
        <begin position="336"/>
        <end position="398"/>
    </location>
</feature>
<evidence type="ECO:0000256" key="2">
    <source>
        <dbReference type="ARBA" id="ARBA00009063"/>
    </source>
</evidence>
<name>A0A1Y1XNB8_9FUNG</name>
<comment type="caution">
    <text evidence="11">The sequence shown here is derived from an EMBL/GenBank/DDBJ whole genome shotgun (WGS) entry which is preliminary data.</text>
</comment>
<keyword evidence="5 9" id="KW-1133">Transmembrane helix</keyword>
<reference evidence="11 12" key="2">
    <citation type="submission" date="2016-08" db="EMBL/GenBank/DDBJ databases">
        <title>Pervasive Adenine N6-methylation of Active Genes in Fungi.</title>
        <authorList>
            <consortium name="DOE Joint Genome Institute"/>
            <person name="Mondo S.J."/>
            <person name="Dannebaum R.O."/>
            <person name="Kuo R.C."/>
            <person name="Labutti K."/>
            <person name="Haridas S."/>
            <person name="Kuo A."/>
            <person name="Salamov A."/>
            <person name="Ahrendt S.R."/>
            <person name="Lipzen A."/>
            <person name="Sullivan W."/>
            <person name="Andreopoulos W.B."/>
            <person name="Clum A."/>
            <person name="Lindquist E."/>
            <person name="Daum C."/>
            <person name="Ramamoorthy G.K."/>
            <person name="Gryganskyi A."/>
            <person name="Culley D."/>
            <person name="Magnuson J.K."/>
            <person name="James T.Y."/>
            <person name="O'Malley M.A."/>
            <person name="Stajich J.E."/>
            <person name="Spatafora J.W."/>
            <person name="Visel A."/>
            <person name="Grigoriev I.V."/>
        </authorList>
    </citation>
    <scope>NUCLEOTIDE SEQUENCE [LARGE SCALE GENOMIC DNA]</scope>
    <source>
        <strain evidence="11 12">S4</strain>
    </source>
</reference>
<dbReference type="CDD" id="cd15844">
    <property type="entry name" value="SNARE_syntaxin5"/>
    <property type="match status" value="1"/>
</dbReference>
<evidence type="ECO:0000256" key="3">
    <source>
        <dbReference type="ARBA" id="ARBA00022448"/>
    </source>
</evidence>
<dbReference type="GO" id="GO:0005484">
    <property type="term" value="F:SNAP receptor activity"/>
    <property type="evidence" value="ECO:0007669"/>
    <property type="project" value="TreeGrafter"/>
</dbReference>
<evidence type="ECO:0000256" key="9">
    <source>
        <dbReference type="SAM" id="Phobius"/>
    </source>
</evidence>
<evidence type="ECO:0000256" key="4">
    <source>
        <dbReference type="ARBA" id="ARBA00022692"/>
    </source>
</evidence>
<dbReference type="GO" id="GO:0031201">
    <property type="term" value="C:SNARE complex"/>
    <property type="evidence" value="ECO:0007669"/>
    <property type="project" value="TreeGrafter"/>
</dbReference>
<dbReference type="AlphaFoldDB" id="A0A1Y1XNB8"/>